<dbReference type="SUPFAM" id="SSF56003">
    <property type="entry name" value="Molybdenum cofactor-binding domain"/>
    <property type="match status" value="1"/>
</dbReference>
<feature type="compositionally biased region" description="Basic and acidic residues" evidence="7">
    <location>
        <begin position="215"/>
        <end position="227"/>
    </location>
</feature>
<dbReference type="OrthoDB" id="8300278at2759"/>
<keyword evidence="2" id="KW-0001">2Fe-2S</keyword>
<evidence type="ECO:0000313" key="10">
    <source>
        <dbReference type="Proteomes" id="UP000355283"/>
    </source>
</evidence>
<keyword evidence="1" id="KW-0500">Molybdenum</keyword>
<evidence type="ECO:0000256" key="2">
    <source>
        <dbReference type="ARBA" id="ARBA00022714"/>
    </source>
</evidence>
<dbReference type="Pfam" id="PF00111">
    <property type="entry name" value="Fer2"/>
    <property type="match status" value="1"/>
</dbReference>
<keyword evidence="3" id="KW-0479">Metal-binding</keyword>
<evidence type="ECO:0000256" key="4">
    <source>
        <dbReference type="ARBA" id="ARBA00023002"/>
    </source>
</evidence>
<keyword evidence="6" id="KW-0411">Iron-sulfur</keyword>
<evidence type="ECO:0000313" key="9">
    <source>
        <dbReference type="EMBL" id="TFJ80875.1"/>
    </source>
</evidence>
<feature type="compositionally biased region" description="Basic and acidic residues" evidence="7">
    <location>
        <begin position="460"/>
        <end position="485"/>
    </location>
</feature>
<dbReference type="InterPro" id="IPR012675">
    <property type="entry name" value="Beta-grasp_dom_sf"/>
</dbReference>
<dbReference type="InterPro" id="IPR046867">
    <property type="entry name" value="AldOxase/xan_DH_MoCoBD2"/>
</dbReference>
<dbReference type="PANTHER" id="PTHR11908">
    <property type="entry name" value="XANTHINE DEHYDROGENASE"/>
    <property type="match status" value="1"/>
</dbReference>
<reference evidence="9 10" key="1">
    <citation type="submission" date="2019-01" db="EMBL/GenBank/DDBJ databases">
        <title>Nuclear Genome Assembly of the Microalgal Biofuel strain Nannochloropsis salina CCMP1776.</title>
        <authorList>
            <person name="Hovde B."/>
        </authorList>
    </citation>
    <scope>NUCLEOTIDE SEQUENCE [LARGE SCALE GENOMIC DNA]</scope>
    <source>
        <strain evidence="9 10">CCMP1776</strain>
    </source>
</reference>
<evidence type="ECO:0000256" key="6">
    <source>
        <dbReference type="ARBA" id="ARBA00023014"/>
    </source>
</evidence>
<evidence type="ECO:0000256" key="5">
    <source>
        <dbReference type="ARBA" id="ARBA00023004"/>
    </source>
</evidence>
<dbReference type="EMBL" id="SDOX01000150">
    <property type="protein sequence ID" value="TFJ80875.1"/>
    <property type="molecule type" value="Genomic_DNA"/>
</dbReference>
<organism evidence="9 10">
    <name type="scientific">Nannochloropsis salina CCMP1776</name>
    <dbReference type="NCBI Taxonomy" id="1027361"/>
    <lineage>
        <taxon>Eukaryota</taxon>
        <taxon>Sar</taxon>
        <taxon>Stramenopiles</taxon>
        <taxon>Ochrophyta</taxon>
        <taxon>Eustigmatophyceae</taxon>
        <taxon>Eustigmatales</taxon>
        <taxon>Monodopsidaceae</taxon>
        <taxon>Microchloropsis</taxon>
        <taxon>Microchloropsis salina</taxon>
    </lineage>
</organism>
<dbReference type="InterPro" id="IPR037165">
    <property type="entry name" value="AldOxase/xan_DH_Mopterin-bd_sf"/>
</dbReference>
<dbReference type="InterPro" id="IPR001041">
    <property type="entry name" value="2Fe-2S_ferredoxin-type"/>
</dbReference>
<protein>
    <recommendedName>
        <fullName evidence="8">2Fe-2S ferredoxin-type domain-containing protein</fullName>
    </recommendedName>
</protein>
<feature type="compositionally biased region" description="Pro residues" evidence="7">
    <location>
        <begin position="265"/>
        <end position="278"/>
    </location>
</feature>
<dbReference type="Gene3D" id="3.30.365.10">
    <property type="entry name" value="Aldehyde oxidase/xanthine dehydrogenase, molybdopterin binding domain"/>
    <property type="match status" value="2"/>
</dbReference>
<dbReference type="GO" id="GO:0005506">
    <property type="term" value="F:iron ion binding"/>
    <property type="evidence" value="ECO:0007669"/>
    <property type="project" value="InterPro"/>
</dbReference>
<dbReference type="SUPFAM" id="SSF54292">
    <property type="entry name" value="2Fe-2S ferredoxin-like"/>
    <property type="match status" value="1"/>
</dbReference>
<dbReference type="FunFam" id="3.10.20.30:FF:000015">
    <property type="entry name" value="Aldehyde oxidase 1"/>
    <property type="match status" value="1"/>
</dbReference>
<evidence type="ECO:0000256" key="7">
    <source>
        <dbReference type="SAM" id="MobiDB-lite"/>
    </source>
</evidence>
<dbReference type="AlphaFoldDB" id="A0A4D9CTD7"/>
<keyword evidence="4" id="KW-0560">Oxidoreductase</keyword>
<evidence type="ECO:0000259" key="8">
    <source>
        <dbReference type="PROSITE" id="PS51085"/>
    </source>
</evidence>
<keyword evidence="5" id="KW-0408">Iron</keyword>
<dbReference type="Gene3D" id="3.10.20.30">
    <property type="match status" value="1"/>
</dbReference>
<dbReference type="InterPro" id="IPR036884">
    <property type="entry name" value="2Fe-2S-bd_dom_sf"/>
</dbReference>
<proteinExistence type="predicted"/>
<dbReference type="InterPro" id="IPR016208">
    <property type="entry name" value="Ald_Oxase/xanthine_DH-like"/>
</dbReference>
<dbReference type="PANTHER" id="PTHR11908:SF132">
    <property type="entry name" value="ALDEHYDE OXIDASE 1-RELATED"/>
    <property type="match status" value="1"/>
</dbReference>
<accession>A0A4D9CTD7</accession>
<evidence type="ECO:0000256" key="3">
    <source>
        <dbReference type="ARBA" id="ARBA00022723"/>
    </source>
</evidence>
<keyword evidence="10" id="KW-1185">Reference proteome</keyword>
<dbReference type="Pfam" id="PF20256">
    <property type="entry name" value="MoCoBD_2"/>
    <property type="match status" value="1"/>
</dbReference>
<dbReference type="PROSITE" id="PS51085">
    <property type="entry name" value="2FE2S_FER_2"/>
    <property type="match status" value="1"/>
</dbReference>
<dbReference type="PROSITE" id="PS00197">
    <property type="entry name" value="2FE2S_FER_1"/>
    <property type="match status" value="1"/>
</dbReference>
<dbReference type="InterPro" id="IPR002888">
    <property type="entry name" value="2Fe-2S-bd"/>
</dbReference>
<evidence type="ECO:0000256" key="1">
    <source>
        <dbReference type="ARBA" id="ARBA00022505"/>
    </source>
</evidence>
<feature type="region of interest" description="Disordered" evidence="7">
    <location>
        <begin position="260"/>
        <end position="292"/>
    </location>
</feature>
<feature type="domain" description="2Fe-2S ferredoxin-type" evidence="8">
    <location>
        <begin position="34"/>
        <end position="121"/>
    </location>
</feature>
<dbReference type="GO" id="GO:0051537">
    <property type="term" value="F:2 iron, 2 sulfur cluster binding"/>
    <property type="evidence" value="ECO:0007669"/>
    <property type="project" value="UniProtKB-KW"/>
</dbReference>
<dbReference type="InterPro" id="IPR006058">
    <property type="entry name" value="2Fe2S_fd_BS"/>
</dbReference>
<dbReference type="Pfam" id="PF01799">
    <property type="entry name" value="Fer2_2"/>
    <property type="match status" value="1"/>
</dbReference>
<comment type="caution">
    <text evidence="9">The sequence shown here is derived from an EMBL/GenBank/DDBJ whole genome shotgun (WGS) entry which is preliminary data.</text>
</comment>
<dbReference type="Gene3D" id="1.10.150.120">
    <property type="entry name" value="[2Fe-2S]-binding domain"/>
    <property type="match status" value="1"/>
</dbReference>
<dbReference type="Proteomes" id="UP000355283">
    <property type="component" value="Unassembled WGS sequence"/>
</dbReference>
<dbReference type="InterPro" id="IPR036010">
    <property type="entry name" value="2Fe-2S_ferredoxin-like_sf"/>
</dbReference>
<feature type="region of interest" description="Disordered" evidence="7">
    <location>
        <begin position="215"/>
        <end position="237"/>
    </location>
</feature>
<name>A0A4D9CTD7_9STRA</name>
<dbReference type="GO" id="GO:0016491">
    <property type="term" value="F:oxidoreductase activity"/>
    <property type="evidence" value="ECO:0007669"/>
    <property type="project" value="UniProtKB-KW"/>
</dbReference>
<gene>
    <name evidence="9" type="ORF">NSK_007789</name>
</gene>
<feature type="region of interest" description="Disordered" evidence="7">
    <location>
        <begin position="458"/>
        <end position="485"/>
    </location>
</feature>
<dbReference type="SUPFAM" id="SSF47741">
    <property type="entry name" value="CO dehydrogenase ISP C-domain like"/>
    <property type="match status" value="1"/>
</dbReference>
<sequence length="559" mass="59470">MQHVFPLAYSASPLSTVDEPSIPTVNNGNDSPSHVILFYVNGRRYQLPSPPPTLLLAAFLRDTLRLTGTKIGCGEGGCGACTVMLGSYDRRTEKVTFQAINACLRPICSMDGFAIWTVEGLTKAGGEVTPEGEHVHPIQSRLVAAGGTQCGFCTPGWCMAMYGLVSQRQQEGAEGGTEGGLRKEEVERAFAGNLCRCTGYRPILEAFKSLAEGEGVKEGGKERGKGEGEDEEDEEEGWVKVDCSMGRGEGGALVDLEDMCTSLPPSLPPSLPSPPPRRIPNSTGTGGSSTSEAAVQAVLNACDILLARLQPFLSPPDPPPSSPPTWSAAVQAAAAEGVNLAAEGWFAPPTDRGAPFDYFVYCSAFSEVELDLLTGEVTIAASTIVYDAGRSLNPQVDIGQIEGAFVQGLGYYLTEEVEFDPEGRLLTNGTWHYKPPGVNDIPLHFDVSLLPPLSAAVEAGTREQRRSRTKVEKVGQGEEKKEKEGLILSSKATGEPPFMLASSAYFGVVAAIREGKREWGQGGECTSGETLAKEVPLAISATIKKRIEAIDVPVEAFVL</sequence>